<dbReference type="Proteomes" id="UP000255050">
    <property type="component" value="Unassembled WGS sequence"/>
</dbReference>
<reference evidence="1 2" key="1">
    <citation type="submission" date="2018-06" db="EMBL/GenBank/DDBJ databases">
        <authorList>
            <consortium name="Pathogen Informatics"/>
            <person name="Doyle S."/>
        </authorList>
    </citation>
    <scope>NUCLEOTIDE SEQUENCE [LARGE SCALE GENOMIC DNA]</scope>
    <source>
        <strain evidence="1 2">NCTC11694</strain>
    </source>
</reference>
<comment type="caution">
    <text evidence="1">The sequence shown here is derived from an EMBL/GenBank/DDBJ whole genome shotgun (WGS) entry which is preliminary data.</text>
</comment>
<proteinExistence type="predicted"/>
<sequence>MIAAVIRWSLRNRLLVLLATLIMAAWGVWSVQQAPLDALPDLSDNPW</sequence>
<evidence type="ECO:0000313" key="1">
    <source>
        <dbReference type="EMBL" id="STR38993.1"/>
    </source>
</evidence>
<accession>A0A7H4LS67</accession>
<dbReference type="EMBL" id="UGJR01000002">
    <property type="protein sequence ID" value="STR38993.1"/>
    <property type="molecule type" value="Genomic_DNA"/>
</dbReference>
<gene>
    <name evidence="1" type="primary">cusA_1</name>
    <name evidence="1" type="ORF">NCTC11694_00130</name>
</gene>
<dbReference type="AlphaFoldDB" id="A0A7H4LS67"/>
<organism evidence="1 2">
    <name type="scientific">Klebsiella michiganensis</name>
    <dbReference type="NCBI Taxonomy" id="1134687"/>
    <lineage>
        <taxon>Bacteria</taxon>
        <taxon>Pseudomonadati</taxon>
        <taxon>Pseudomonadota</taxon>
        <taxon>Gammaproteobacteria</taxon>
        <taxon>Enterobacterales</taxon>
        <taxon>Enterobacteriaceae</taxon>
        <taxon>Klebsiella/Raoultella group</taxon>
        <taxon>Klebsiella</taxon>
    </lineage>
</organism>
<protein>
    <submittedName>
        <fullName evidence="1">Cobalt-zinc-cadmium resistance protein CzcA, Cation efflux system protein CusA</fullName>
    </submittedName>
</protein>
<name>A0A7H4LS67_9ENTR</name>
<evidence type="ECO:0000313" key="2">
    <source>
        <dbReference type="Proteomes" id="UP000255050"/>
    </source>
</evidence>